<dbReference type="EMBL" id="JANAVZ010000035">
    <property type="protein sequence ID" value="MCT4334962.1"/>
    <property type="molecule type" value="Genomic_DNA"/>
</dbReference>
<dbReference type="Proteomes" id="UP001320702">
    <property type="component" value="Unassembled WGS sequence"/>
</dbReference>
<gene>
    <name evidence="2" type="ORF">MU516_19240</name>
</gene>
<protein>
    <recommendedName>
        <fullName evidence="1">VWFA domain-containing protein</fullName>
    </recommendedName>
</protein>
<dbReference type="RefSeq" id="WP_260278823.1">
    <property type="nucleotide sequence ID" value="NZ_JANAVZ010000035.1"/>
</dbReference>
<name>A0ABT2KEJ0_9RHOB</name>
<proteinExistence type="predicted"/>
<evidence type="ECO:0000313" key="3">
    <source>
        <dbReference type="Proteomes" id="UP001320702"/>
    </source>
</evidence>
<dbReference type="InterPro" id="IPR036465">
    <property type="entry name" value="vWFA_dom_sf"/>
</dbReference>
<evidence type="ECO:0000313" key="2">
    <source>
        <dbReference type="EMBL" id="MCT4334962.1"/>
    </source>
</evidence>
<sequence length="232" mass="25749">MTKDFDDEVGADLDEALKADHVQRTPCVLVLDTSGSMASDGRIEKLNFGLRRFEQTIKGTEQLRKQVLLLVIGFGESVELLADWTQAEDFTAPKLVSSGMTPMGQAMRYAHSCVEDISLRLRSEGITFTRPWIFLMSDGGPNDEGWEEAAMDSRRACEERRATVWPLAVPPGADGEKLHRFARTDMKVFTVDDDFAGIFEWLVTTLGQVVQSTPGQGIQITEPGPVYFSVDV</sequence>
<comment type="caution">
    <text evidence="2">The sequence shown here is derived from an EMBL/GenBank/DDBJ whole genome shotgun (WGS) entry which is preliminary data.</text>
</comment>
<keyword evidence="3" id="KW-1185">Reference proteome</keyword>
<accession>A0ABT2KEJ0</accession>
<dbReference type="SUPFAM" id="SSF53300">
    <property type="entry name" value="vWA-like"/>
    <property type="match status" value="1"/>
</dbReference>
<organism evidence="2 3">
    <name type="scientific">Paracoccus maritimus</name>
    <dbReference type="NCBI Taxonomy" id="2933292"/>
    <lineage>
        <taxon>Bacteria</taxon>
        <taxon>Pseudomonadati</taxon>
        <taxon>Pseudomonadota</taxon>
        <taxon>Alphaproteobacteria</taxon>
        <taxon>Rhodobacterales</taxon>
        <taxon>Paracoccaceae</taxon>
        <taxon>Paracoccus</taxon>
    </lineage>
</organism>
<dbReference type="PIRSF" id="PIRSF020634">
    <property type="entry name" value="TerY_vWA"/>
    <property type="match status" value="1"/>
</dbReference>
<dbReference type="Gene3D" id="3.40.50.410">
    <property type="entry name" value="von Willebrand factor, type A domain"/>
    <property type="match status" value="1"/>
</dbReference>
<dbReference type="InterPro" id="IPR011392">
    <property type="entry name" value="Tellurite-R_TerY"/>
</dbReference>
<feature type="domain" description="VWFA" evidence="1">
    <location>
        <begin position="28"/>
        <end position="139"/>
    </location>
</feature>
<evidence type="ECO:0000259" key="1">
    <source>
        <dbReference type="Pfam" id="PF13519"/>
    </source>
</evidence>
<reference evidence="2 3" key="1">
    <citation type="submission" date="2022-04" db="EMBL/GenBank/DDBJ databases">
        <title>Paracoccus sp. YLB-12 draft genome sequence.</title>
        <authorList>
            <person name="Yu L."/>
        </authorList>
    </citation>
    <scope>NUCLEOTIDE SEQUENCE [LARGE SCALE GENOMIC DNA]</scope>
    <source>
        <strain evidence="2 3">YLB-12</strain>
    </source>
</reference>
<dbReference type="Pfam" id="PF13519">
    <property type="entry name" value="VWA_2"/>
    <property type="match status" value="1"/>
</dbReference>
<dbReference type="InterPro" id="IPR002035">
    <property type="entry name" value="VWF_A"/>
</dbReference>